<evidence type="ECO:0000259" key="5">
    <source>
        <dbReference type="PROSITE" id="PS50011"/>
    </source>
</evidence>
<dbReference type="Gene3D" id="1.10.510.10">
    <property type="entry name" value="Transferase(Phosphotransferase) domain 1"/>
    <property type="match status" value="1"/>
</dbReference>
<dbReference type="Proteomes" id="UP000032141">
    <property type="component" value="Chromosome C4"/>
</dbReference>
<dbReference type="PANTHER" id="PTHR47973">
    <property type="entry name" value="CYSTEINE-RICH RECEPTOR-LIKE PROTEIN KINASE 3"/>
    <property type="match status" value="1"/>
</dbReference>
<dbReference type="AlphaFoldDB" id="A0A0D3BX81"/>
<evidence type="ECO:0000256" key="3">
    <source>
        <dbReference type="ARBA" id="ARBA00022777"/>
    </source>
</evidence>
<organism evidence="6 7">
    <name type="scientific">Brassica oleracea var. oleracea</name>
    <dbReference type="NCBI Taxonomy" id="109376"/>
    <lineage>
        <taxon>Eukaryota</taxon>
        <taxon>Viridiplantae</taxon>
        <taxon>Streptophyta</taxon>
        <taxon>Embryophyta</taxon>
        <taxon>Tracheophyta</taxon>
        <taxon>Spermatophyta</taxon>
        <taxon>Magnoliopsida</taxon>
        <taxon>eudicotyledons</taxon>
        <taxon>Gunneridae</taxon>
        <taxon>Pentapetalae</taxon>
        <taxon>rosids</taxon>
        <taxon>malvids</taxon>
        <taxon>Brassicales</taxon>
        <taxon>Brassicaceae</taxon>
        <taxon>Brassiceae</taxon>
        <taxon>Brassica</taxon>
    </lineage>
</organism>
<evidence type="ECO:0000256" key="2">
    <source>
        <dbReference type="ARBA" id="ARBA00022741"/>
    </source>
</evidence>
<name>A0A0D3BX81_BRAOL</name>
<dbReference type="GO" id="GO:0005524">
    <property type="term" value="F:ATP binding"/>
    <property type="evidence" value="ECO:0007669"/>
    <property type="project" value="UniProtKB-KW"/>
</dbReference>
<dbReference type="eggNOG" id="KOG1187">
    <property type="taxonomic scope" value="Eukaryota"/>
</dbReference>
<evidence type="ECO:0000313" key="7">
    <source>
        <dbReference type="Proteomes" id="UP000032141"/>
    </source>
</evidence>
<dbReference type="SUPFAM" id="SSF56112">
    <property type="entry name" value="Protein kinase-like (PK-like)"/>
    <property type="match status" value="1"/>
</dbReference>
<evidence type="ECO:0000256" key="4">
    <source>
        <dbReference type="ARBA" id="ARBA00022840"/>
    </source>
</evidence>
<accession>A0A0D3BX81</accession>
<reference evidence="6" key="2">
    <citation type="submission" date="2015-03" db="UniProtKB">
        <authorList>
            <consortium name="EnsemblPlants"/>
        </authorList>
    </citation>
    <scope>IDENTIFICATION</scope>
</reference>
<keyword evidence="3" id="KW-0418">Kinase</keyword>
<feature type="domain" description="Protein kinase" evidence="5">
    <location>
        <begin position="1"/>
        <end position="194"/>
    </location>
</feature>
<sequence>MELWRKKKARKCFLKNRSMFLQKLIADWRNRRKILTDQEIYKASGLWRRREIAYNDIVLSVRNGTARAKLTDFSLAVTLPEGKSWVEEMVLGTYGYGDPIYAQTGILTEYPDVFSFGILMLVLLLGRPAYINDTMILDYVRDLQVRGEPVEFGGDSNDIRAGQMNMFLHLALRCCRKRNEDRPKMITVAKYIKLIEQASL</sequence>
<dbReference type="EnsemblPlants" id="Bo4g110970.1">
    <property type="protein sequence ID" value="Bo4g110970.1"/>
    <property type="gene ID" value="Bo4g110970"/>
</dbReference>
<keyword evidence="4" id="KW-0067">ATP-binding</keyword>
<evidence type="ECO:0000256" key="1">
    <source>
        <dbReference type="ARBA" id="ARBA00022679"/>
    </source>
</evidence>
<protein>
    <recommendedName>
        <fullName evidence="5">Protein kinase domain-containing protein</fullName>
    </recommendedName>
</protein>
<evidence type="ECO:0000313" key="6">
    <source>
        <dbReference type="EnsemblPlants" id="Bo4g110970.1"/>
    </source>
</evidence>
<dbReference type="InterPro" id="IPR000719">
    <property type="entry name" value="Prot_kinase_dom"/>
</dbReference>
<keyword evidence="1" id="KW-0808">Transferase</keyword>
<dbReference type="InterPro" id="IPR052059">
    <property type="entry name" value="CR_Ser/Thr_kinase"/>
</dbReference>
<proteinExistence type="predicted"/>
<keyword evidence="7" id="KW-1185">Reference proteome</keyword>
<keyword evidence="2" id="KW-0547">Nucleotide-binding</keyword>
<dbReference type="Gramene" id="Bo4g110970.1">
    <property type="protein sequence ID" value="Bo4g110970.1"/>
    <property type="gene ID" value="Bo4g110970"/>
</dbReference>
<dbReference type="HOGENOM" id="CLU_1542239_0_0_1"/>
<dbReference type="GO" id="GO:0004672">
    <property type="term" value="F:protein kinase activity"/>
    <property type="evidence" value="ECO:0007669"/>
    <property type="project" value="InterPro"/>
</dbReference>
<reference evidence="6 7" key="1">
    <citation type="journal article" date="2014" name="Genome Biol.">
        <title>Transcriptome and methylome profiling reveals relics of genome dominance in the mesopolyploid Brassica oleracea.</title>
        <authorList>
            <person name="Parkin I.A."/>
            <person name="Koh C."/>
            <person name="Tang H."/>
            <person name="Robinson S.J."/>
            <person name="Kagale S."/>
            <person name="Clarke W.E."/>
            <person name="Town C.D."/>
            <person name="Nixon J."/>
            <person name="Krishnakumar V."/>
            <person name="Bidwell S.L."/>
            <person name="Denoeud F."/>
            <person name="Belcram H."/>
            <person name="Links M.G."/>
            <person name="Just J."/>
            <person name="Clarke C."/>
            <person name="Bender T."/>
            <person name="Huebert T."/>
            <person name="Mason A.S."/>
            <person name="Pires J.C."/>
            <person name="Barker G."/>
            <person name="Moore J."/>
            <person name="Walley P.G."/>
            <person name="Manoli S."/>
            <person name="Batley J."/>
            <person name="Edwards D."/>
            <person name="Nelson M.N."/>
            <person name="Wang X."/>
            <person name="Paterson A.H."/>
            <person name="King G."/>
            <person name="Bancroft I."/>
            <person name="Chalhoub B."/>
            <person name="Sharpe A.G."/>
        </authorList>
    </citation>
    <scope>NUCLEOTIDE SEQUENCE</scope>
    <source>
        <strain evidence="6 7">cv. TO1000</strain>
    </source>
</reference>
<dbReference type="OMA" id="NDIRAGQ"/>
<dbReference type="PROSITE" id="PS50011">
    <property type="entry name" value="PROTEIN_KINASE_DOM"/>
    <property type="match status" value="1"/>
</dbReference>
<dbReference type="InterPro" id="IPR011009">
    <property type="entry name" value="Kinase-like_dom_sf"/>
</dbReference>